<dbReference type="RefSeq" id="XP_042915256.1">
    <property type="nucleotide sequence ID" value="XM_043071821.1"/>
</dbReference>
<feature type="compositionally biased region" description="Low complexity" evidence="1">
    <location>
        <begin position="94"/>
        <end position="108"/>
    </location>
</feature>
<dbReference type="KEGG" id="cre:CHLRE_16g696050v5"/>
<feature type="compositionally biased region" description="Low complexity" evidence="1">
    <location>
        <begin position="1008"/>
        <end position="1019"/>
    </location>
</feature>
<feature type="region of interest" description="Disordered" evidence="1">
    <location>
        <begin position="683"/>
        <end position="708"/>
    </location>
</feature>
<dbReference type="OrthoDB" id="540243at2759"/>
<feature type="compositionally biased region" description="Polar residues" evidence="1">
    <location>
        <begin position="1"/>
        <end position="10"/>
    </location>
</feature>
<feature type="compositionally biased region" description="Polar residues" evidence="1">
    <location>
        <begin position="474"/>
        <end position="483"/>
    </location>
</feature>
<feature type="compositionally biased region" description="Acidic residues" evidence="1">
    <location>
        <begin position="608"/>
        <end position="617"/>
    </location>
</feature>
<reference evidence="2 3" key="1">
    <citation type="journal article" date="2007" name="Science">
        <title>The Chlamydomonas genome reveals the evolution of key animal and plant functions.</title>
        <authorList>
            <person name="Merchant S.S."/>
            <person name="Prochnik S.E."/>
            <person name="Vallon O."/>
            <person name="Harris E.H."/>
            <person name="Karpowicz S.J."/>
            <person name="Witman G.B."/>
            <person name="Terry A."/>
            <person name="Salamov A."/>
            <person name="Fritz-Laylin L.K."/>
            <person name="Marechal-Drouard L."/>
            <person name="Marshall W.F."/>
            <person name="Qu L.H."/>
            <person name="Nelson D.R."/>
            <person name="Sanderfoot A.A."/>
            <person name="Spalding M.H."/>
            <person name="Kapitonov V.V."/>
            <person name="Ren Q."/>
            <person name="Ferris P."/>
            <person name="Lindquist E."/>
            <person name="Shapiro H."/>
            <person name="Lucas S.M."/>
            <person name="Grimwood J."/>
            <person name="Schmutz J."/>
            <person name="Cardol P."/>
            <person name="Cerutti H."/>
            <person name="Chanfreau G."/>
            <person name="Chen C.L."/>
            <person name="Cognat V."/>
            <person name="Croft M.T."/>
            <person name="Dent R."/>
            <person name="Dutcher S."/>
            <person name="Fernandez E."/>
            <person name="Fukuzawa H."/>
            <person name="Gonzalez-Ballester D."/>
            <person name="Gonzalez-Halphen D."/>
            <person name="Hallmann A."/>
            <person name="Hanikenne M."/>
            <person name="Hippler M."/>
            <person name="Inwood W."/>
            <person name="Jabbari K."/>
            <person name="Kalanon M."/>
            <person name="Kuras R."/>
            <person name="Lefebvre P.A."/>
            <person name="Lemaire S.D."/>
            <person name="Lobanov A.V."/>
            <person name="Lohr M."/>
            <person name="Manuell A."/>
            <person name="Meier I."/>
            <person name="Mets L."/>
            <person name="Mittag M."/>
            <person name="Mittelmeier T."/>
            <person name="Moroney J.V."/>
            <person name="Moseley J."/>
            <person name="Napoli C."/>
            <person name="Nedelcu A.M."/>
            <person name="Niyogi K."/>
            <person name="Novoselov S.V."/>
            <person name="Paulsen I.T."/>
            <person name="Pazour G."/>
            <person name="Purton S."/>
            <person name="Ral J.P."/>
            <person name="Riano-Pachon D.M."/>
            <person name="Riekhof W."/>
            <person name="Rymarquis L."/>
            <person name="Schroda M."/>
            <person name="Stern D."/>
            <person name="Umen J."/>
            <person name="Willows R."/>
            <person name="Wilson N."/>
            <person name="Zimmer S.L."/>
            <person name="Allmer J."/>
            <person name="Balk J."/>
            <person name="Bisova K."/>
            <person name="Chen C.J."/>
            <person name="Elias M."/>
            <person name="Gendler K."/>
            <person name="Hauser C."/>
            <person name="Lamb M.R."/>
            <person name="Ledford H."/>
            <person name="Long J.C."/>
            <person name="Minagawa J."/>
            <person name="Page M.D."/>
            <person name="Pan J."/>
            <person name="Pootakham W."/>
            <person name="Roje S."/>
            <person name="Rose A."/>
            <person name="Stahlberg E."/>
            <person name="Terauchi A.M."/>
            <person name="Yang P."/>
            <person name="Ball S."/>
            <person name="Bowler C."/>
            <person name="Dieckmann C.L."/>
            <person name="Gladyshev V.N."/>
            <person name="Green P."/>
            <person name="Jorgensen R."/>
            <person name="Mayfield S."/>
            <person name="Mueller-Roeber B."/>
            <person name="Rajamani S."/>
            <person name="Sayre R.T."/>
            <person name="Brokstein P."/>
            <person name="Dubchak I."/>
            <person name="Goodstein D."/>
            <person name="Hornick L."/>
            <person name="Huang Y.W."/>
            <person name="Jhaveri J."/>
            <person name="Luo Y."/>
            <person name="Martinez D."/>
            <person name="Ngau W.C."/>
            <person name="Otillar B."/>
            <person name="Poliakov A."/>
            <person name="Porter A."/>
            <person name="Szajkowski L."/>
            <person name="Werner G."/>
            <person name="Zhou K."/>
            <person name="Grigoriev I.V."/>
            <person name="Rokhsar D.S."/>
            <person name="Grossman A.R."/>
        </authorList>
    </citation>
    <scope>NUCLEOTIDE SEQUENCE [LARGE SCALE GENOMIC DNA]</scope>
    <source>
        <strain evidence="3">CC-503</strain>
    </source>
</reference>
<feature type="region of interest" description="Disordered" evidence="1">
    <location>
        <begin position="1004"/>
        <end position="1034"/>
    </location>
</feature>
<sequence length="1690" mass="177855">MATGSGSHGNTGLLPTVPSGTLGRERSGFTSSRQTGLRPETSYASTTASRVSITPVSLDALESILENYSAGRGMVQSVPLTSTATAAEGEGWKRGQSPAAAQARRAAAGGRGQGRSSGALGTGPSSVHGKPVAGGSRVGVGGAGVPSKGPSLRAMGRASPTTGVLDQSGVDDQAADEQESVQHAATQAQLPGLPPGSAFSMSNRAATVLMGPESAAHLRRVIPLEQGALENHYVIANPAGETLIDLEEVCDGTMSVDGLPLGRDAVVLLTTAADGVPVPRVVTLDTGPGPNSLRRTGGLGGLWGPRISASGSEMASYRPTASPRASAAGMTVVEGAAAAGPYDGLLTGSGEGPSAVVPPLWSSQGGPAGGLTRASLSGRPLPSPHRSGTVQQSPHNKHGGPALSAEHTTLALPAVPAVGSGSGLRRNISGLMTGSGSAASSSQLPQLPGRPGLLDSLGAGGSGPDAEAPGSQIGGSASRSEPSTPRMWSAASARVASGRQDRHRPAGLVIPGAGASEERAVSPTKARLQGRINALMAQRNAEAAASGGTVLGAPAGGQKVLSTLSGMELVQVALKQVEHGEKTLTDPWGRQMDPAARPGSHGSQAPVDEGEFETEEERDARIEIERRQARLVRALTTLLVTGRERNPAPYMTLSVTDGLSQVPSAATSRVTSRAASVAWSRAASTRMQSARAVVRSRRQSQAPEDDLGHLRRASGASSIHPISFGAQEHAATSPHASEPSSPVPTSHQPLPLPPKPERHVRVRLHVDEAHPASPSQRNSHAGDEGWGPGEVDKKHQTGKQSAPHSPGRESLAGGSQLASPHPPQRQGDATGLPMQPAATQQQQAPAELRTHSVVGSEGGRSLLPADLATVMRYHGDLLSRGTALTGIGAWEPPDPDVEESLEAAARVAEQGGLDFEELLEFVAHLDSANQEFKLVEAARDRSRRVEAMLASAPGGGGGRGDSPRRIMALSGELPGTGVDTAVMHLLTKRRDGRVSNVAQFITSYSTEPAQPSSDTSTQQPPTPPSQPGLSQPQSQPLGVELEALLGSITEALSTDLADMANQATRFDETFRLRTERYLSALCRLNPVAFEETSAAQAEADYRSSVERAKLRLRQLHGEVEGEMLTSAGKPKNQYDKAVAMLQSNRPYFLPPMFTKEAVQRAPVSSTTGGKLAEATRPTWDVHTSIFRERKKCDARDVVDTEAVLAKQFDLDWSRVVSKMLFMKLVAREDQGVRGKGGRLALEQELAEVRQELLAAFPLIRSAFIYFSISPAADTYVAACEAAAAAAIADGRSPEAAAADIADAAVTATTVILSAGAVRSASPFRRELARSDSSIPPLPPPPPVSESVAAARAAVGTLAAAKPPAPSAGYAFFEMDESHWLAFCSAVGIAGTAPGVRVHELRSLFWTVNREEEKNLTLESVANSDYAYMRFEFMEALVRAAFARYIQGGVVTDCSDATKMLLQHLRGVLPPLAVVDPNVFRRERLYTADMERAIVHNLELLTAAFKLFKARDKAKYMDICHWMSFVESNNLLAPHMGLTVTEARLMFAWSQTVVVDELKLRRRAVSLQLWDFVEAVARVADRISLPVTEEMDKWMLYNLNIGRNTPLPPGHTRVWTYCTAQTRGKGPGLPRRASSSDLLAAATRPLAVKFRAFMDYLAGHMADHWGGSNSHETAQNMLRTASMLSGGVELA</sequence>
<evidence type="ECO:0008006" key="4">
    <source>
        <dbReference type="Google" id="ProtNLM"/>
    </source>
</evidence>
<dbReference type="Gramene" id="PNW71139">
    <property type="protein sequence ID" value="PNW71139"/>
    <property type="gene ID" value="CHLRE_16g696050v5"/>
</dbReference>
<proteinExistence type="predicted"/>
<accession>A0A2K3CS70</accession>
<feature type="compositionally biased region" description="Low complexity" evidence="1">
    <location>
        <begin position="835"/>
        <end position="846"/>
    </location>
</feature>
<dbReference type="EMBL" id="CM008977">
    <property type="protein sequence ID" value="PNW71139.1"/>
    <property type="molecule type" value="Genomic_DNA"/>
</dbReference>
<gene>
    <name evidence="2" type="ORF">CHLRE_16g696050v5</name>
</gene>
<evidence type="ECO:0000313" key="3">
    <source>
        <dbReference type="Proteomes" id="UP000006906"/>
    </source>
</evidence>
<evidence type="ECO:0000256" key="1">
    <source>
        <dbReference type="SAM" id="MobiDB-lite"/>
    </source>
</evidence>
<protein>
    <recommendedName>
        <fullName evidence="4">Flagellar associated protein</fullName>
    </recommendedName>
</protein>
<feature type="region of interest" description="Disordered" evidence="1">
    <location>
        <begin position="1"/>
        <end position="50"/>
    </location>
</feature>
<dbReference type="OMA" id="EEMDKWM"/>
<organism evidence="2 3">
    <name type="scientific">Chlamydomonas reinhardtii</name>
    <name type="common">Chlamydomonas smithii</name>
    <dbReference type="NCBI Taxonomy" id="3055"/>
    <lineage>
        <taxon>Eukaryota</taxon>
        <taxon>Viridiplantae</taxon>
        <taxon>Chlorophyta</taxon>
        <taxon>core chlorophytes</taxon>
        <taxon>Chlorophyceae</taxon>
        <taxon>CS clade</taxon>
        <taxon>Chlamydomonadales</taxon>
        <taxon>Chlamydomonadaceae</taxon>
        <taxon>Chlamydomonas</taxon>
    </lineage>
</organism>
<feature type="region of interest" description="Disordered" evidence="1">
    <location>
        <begin position="86"/>
        <end position="195"/>
    </location>
</feature>
<dbReference type="ExpressionAtlas" id="A0A2K3CS70">
    <property type="expression patterns" value="baseline and differential"/>
</dbReference>
<feature type="compositionally biased region" description="Polar residues" evidence="1">
    <location>
        <begin position="430"/>
        <end position="442"/>
    </location>
</feature>
<name>A0A2K3CS70_CHLRE</name>
<feature type="compositionally biased region" description="Low complexity" evidence="1">
    <location>
        <begin position="683"/>
        <end position="693"/>
    </location>
</feature>
<feature type="compositionally biased region" description="Polar residues" evidence="1">
    <location>
        <begin position="734"/>
        <end position="748"/>
    </location>
</feature>
<feature type="region of interest" description="Disordered" evidence="1">
    <location>
        <begin position="584"/>
        <end position="617"/>
    </location>
</feature>
<feature type="compositionally biased region" description="Low complexity" evidence="1">
    <location>
        <begin position="443"/>
        <end position="457"/>
    </location>
</feature>
<feature type="region of interest" description="Disordered" evidence="1">
    <location>
        <begin position="768"/>
        <end position="860"/>
    </location>
</feature>
<dbReference type="STRING" id="3055.A0A2K3CS70"/>
<dbReference type="Proteomes" id="UP000006906">
    <property type="component" value="Chromosome 16"/>
</dbReference>
<keyword evidence="3" id="KW-1185">Reference proteome</keyword>
<dbReference type="InParanoid" id="A0A2K3CS70"/>
<evidence type="ECO:0000313" key="2">
    <source>
        <dbReference type="EMBL" id="PNW71139.1"/>
    </source>
</evidence>
<feature type="region of interest" description="Disordered" evidence="1">
    <location>
        <begin position="426"/>
        <end position="509"/>
    </location>
</feature>
<feature type="region of interest" description="Disordered" evidence="1">
    <location>
        <begin position="356"/>
        <end position="403"/>
    </location>
</feature>
<feature type="region of interest" description="Disordered" evidence="1">
    <location>
        <begin position="727"/>
        <end position="756"/>
    </location>
</feature>
<dbReference type="GeneID" id="5724883"/>
<dbReference type="PaxDb" id="3055-EDO98763"/>